<dbReference type="Proteomes" id="UP000242287">
    <property type="component" value="Unassembled WGS sequence"/>
</dbReference>
<organism evidence="3 4">
    <name type="scientific">Amanita thiersii Skay4041</name>
    <dbReference type="NCBI Taxonomy" id="703135"/>
    <lineage>
        <taxon>Eukaryota</taxon>
        <taxon>Fungi</taxon>
        <taxon>Dikarya</taxon>
        <taxon>Basidiomycota</taxon>
        <taxon>Agaricomycotina</taxon>
        <taxon>Agaricomycetes</taxon>
        <taxon>Agaricomycetidae</taxon>
        <taxon>Agaricales</taxon>
        <taxon>Pluteineae</taxon>
        <taxon>Amanitaceae</taxon>
        <taxon>Amanita</taxon>
    </lineage>
</organism>
<keyword evidence="2" id="KW-0812">Transmembrane</keyword>
<feature type="compositionally biased region" description="Low complexity" evidence="1">
    <location>
        <begin position="80"/>
        <end position="95"/>
    </location>
</feature>
<keyword evidence="4" id="KW-1185">Reference proteome</keyword>
<accession>A0A2A9ND35</accession>
<protein>
    <submittedName>
        <fullName evidence="3">Uncharacterized protein</fullName>
    </submittedName>
</protein>
<gene>
    <name evidence="3" type="ORF">AMATHDRAFT_41902</name>
</gene>
<proteinExistence type="predicted"/>
<feature type="transmembrane region" description="Helical" evidence="2">
    <location>
        <begin position="31"/>
        <end position="56"/>
    </location>
</feature>
<feature type="region of interest" description="Disordered" evidence="1">
    <location>
        <begin position="160"/>
        <end position="196"/>
    </location>
</feature>
<name>A0A2A9ND35_9AGAR</name>
<keyword evidence="2" id="KW-1133">Transmembrane helix</keyword>
<sequence length="305" mass="33556">MFVRFPAKMPSVVVDLSSLPSSFDLPSNSTILLSLFAALTFLVLIHVIYVVVRAYILRVKQRFGQKQKSALLVAQEQGGSSSSSALPSSKSQPNSVERSSVSASALEQQARAPKVVQGKWNIGLFNWFRWDNLQLTLPVTLTMPGSDNVKSRGVGMGIGVTAPPVNLSAPPRSSDEKTQQQGQQQPSQTWQQGRRAGPAFESPLPALYQTDVPASMAKIIMSRHKAISKTTSTAIVNTLSSDITSPTICCVRLTLTWSRPEQFNAARAYYYYLPFPSPTPYPTILHRKVINLPYQPLPRCHARIT</sequence>
<evidence type="ECO:0000313" key="3">
    <source>
        <dbReference type="EMBL" id="PFH48935.1"/>
    </source>
</evidence>
<evidence type="ECO:0000256" key="2">
    <source>
        <dbReference type="SAM" id="Phobius"/>
    </source>
</evidence>
<dbReference type="EMBL" id="KZ302045">
    <property type="protein sequence ID" value="PFH48935.1"/>
    <property type="molecule type" value="Genomic_DNA"/>
</dbReference>
<evidence type="ECO:0000256" key="1">
    <source>
        <dbReference type="SAM" id="MobiDB-lite"/>
    </source>
</evidence>
<feature type="region of interest" description="Disordered" evidence="1">
    <location>
        <begin position="79"/>
        <end position="103"/>
    </location>
</feature>
<feature type="compositionally biased region" description="Low complexity" evidence="1">
    <location>
        <begin position="179"/>
        <end position="192"/>
    </location>
</feature>
<evidence type="ECO:0000313" key="4">
    <source>
        <dbReference type="Proteomes" id="UP000242287"/>
    </source>
</evidence>
<dbReference type="AlphaFoldDB" id="A0A2A9ND35"/>
<keyword evidence="2" id="KW-0472">Membrane</keyword>
<reference evidence="3 4" key="1">
    <citation type="submission" date="2014-02" db="EMBL/GenBank/DDBJ databases">
        <title>Transposable element dynamics among asymbiotic and ectomycorrhizal Amanita fungi.</title>
        <authorList>
            <consortium name="DOE Joint Genome Institute"/>
            <person name="Hess J."/>
            <person name="Skrede I."/>
            <person name="Wolfe B."/>
            <person name="LaButti K."/>
            <person name="Ohm R.A."/>
            <person name="Grigoriev I.V."/>
            <person name="Pringle A."/>
        </authorList>
    </citation>
    <scope>NUCLEOTIDE SEQUENCE [LARGE SCALE GENOMIC DNA]</scope>
    <source>
        <strain evidence="3 4">SKay4041</strain>
    </source>
</reference>
<dbReference type="OrthoDB" id="2791511at2759"/>